<feature type="transmembrane region" description="Helical" evidence="6">
    <location>
        <begin position="522"/>
        <end position="543"/>
    </location>
</feature>
<evidence type="ECO:0000256" key="6">
    <source>
        <dbReference type="SAM" id="Phobius"/>
    </source>
</evidence>
<accession>A0AB34FDI7</accession>
<evidence type="ECO:0000256" key="3">
    <source>
        <dbReference type="ARBA" id="ARBA00022692"/>
    </source>
</evidence>
<dbReference type="Proteomes" id="UP001163105">
    <property type="component" value="Unassembled WGS sequence"/>
</dbReference>
<feature type="domain" description="MULE transposase" evidence="7">
    <location>
        <begin position="102"/>
        <end position="160"/>
    </location>
</feature>
<keyword evidence="3 6" id="KW-0812">Transmembrane</keyword>
<dbReference type="GO" id="GO:0022857">
    <property type="term" value="F:transmembrane transporter activity"/>
    <property type="evidence" value="ECO:0007669"/>
    <property type="project" value="TreeGrafter"/>
</dbReference>
<dbReference type="Gene3D" id="1.20.1250.20">
    <property type="entry name" value="MFS general substrate transporter like domains"/>
    <property type="match status" value="1"/>
</dbReference>
<organism evidence="8 9">
    <name type="scientific">Purpureocillium lavendulum</name>
    <dbReference type="NCBI Taxonomy" id="1247861"/>
    <lineage>
        <taxon>Eukaryota</taxon>
        <taxon>Fungi</taxon>
        <taxon>Dikarya</taxon>
        <taxon>Ascomycota</taxon>
        <taxon>Pezizomycotina</taxon>
        <taxon>Sordariomycetes</taxon>
        <taxon>Hypocreomycetidae</taxon>
        <taxon>Hypocreales</taxon>
        <taxon>Ophiocordycipitaceae</taxon>
        <taxon>Purpureocillium</taxon>
    </lineage>
</organism>
<name>A0AB34FDI7_9HYPO</name>
<dbReference type="GO" id="GO:0005886">
    <property type="term" value="C:plasma membrane"/>
    <property type="evidence" value="ECO:0007669"/>
    <property type="project" value="TreeGrafter"/>
</dbReference>
<sequence length="568" mass="64439">MARNDRYTVTSLANAGIAPKDIRTYLRQNSDTIATQQDIYNRIAESKRELCEGQSTIQALANQLDNEGFWCRMQLDSDGRVTAVLFAHPDLLAYLQAYPDLLFLDCTYKTNRYGMPLLDMIGVDACERSFCIAFAFLSGETEEDYIWALDRLRSVHWHAIVGSADEETFGQRVQEMEKRYVPQYLEEVGYIKANWLDLHKEKLVKAWVDQHPHFGNVVTSRVEGIHALLKSHLKKSTLDLFEAWRAMKQALLNQLAELQYNQAKQQIRIPIELSGLLYSAAIYQRYVSAREDWYKAQPRGSLKTNQQYRKAMGLPQRYCCETSFGGVTSIGVSRMRTNGSARYRYKKSSYEWCLDYKYMGQRCKASTGARDWTKEEMMAYLDWTEAEDNRVEAQVAAEMESNRCLAYVRTLVPTFDFLGFVLFASASIMLLLALQFGSGDYGWKSSQVIGLFCGAGVTAAVFVYWERRMGDDAMIPLPMVRQKVVWSSELNFALLMLAVIVGSNFLPIYLQSVKGLSPTTSGVYMLASILPQIIFILAAGGLVKKFGYYIGWAFFSSVVTAIGCGLIP</sequence>
<keyword evidence="9" id="KW-1185">Reference proteome</keyword>
<protein>
    <recommendedName>
        <fullName evidence="7">MULE transposase domain-containing protein</fullName>
    </recommendedName>
</protein>
<evidence type="ECO:0000259" key="7">
    <source>
        <dbReference type="Pfam" id="PF10551"/>
    </source>
</evidence>
<dbReference type="AlphaFoldDB" id="A0AB34FDI7"/>
<dbReference type="Pfam" id="PF10551">
    <property type="entry name" value="MULE"/>
    <property type="match status" value="1"/>
</dbReference>
<comment type="subcellular location">
    <subcellularLocation>
        <location evidence="1">Membrane</location>
        <topology evidence="1">Multi-pass membrane protein</topology>
    </subcellularLocation>
</comment>
<feature type="transmembrane region" description="Helical" evidence="6">
    <location>
        <begin position="485"/>
        <end position="510"/>
    </location>
</feature>
<evidence type="ECO:0000256" key="4">
    <source>
        <dbReference type="ARBA" id="ARBA00022989"/>
    </source>
</evidence>
<proteinExistence type="inferred from homology"/>
<comment type="similarity">
    <text evidence="2">Belongs to the major facilitator superfamily. TCR/Tet family.</text>
</comment>
<keyword evidence="4 6" id="KW-1133">Transmembrane helix</keyword>
<dbReference type="InterPro" id="IPR036259">
    <property type="entry name" value="MFS_trans_sf"/>
</dbReference>
<dbReference type="InterPro" id="IPR018289">
    <property type="entry name" value="MULE_transposase_dom"/>
</dbReference>
<evidence type="ECO:0000256" key="5">
    <source>
        <dbReference type="ARBA" id="ARBA00023136"/>
    </source>
</evidence>
<feature type="transmembrane region" description="Helical" evidence="6">
    <location>
        <begin position="417"/>
        <end position="436"/>
    </location>
</feature>
<evidence type="ECO:0000256" key="1">
    <source>
        <dbReference type="ARBA" id="ARBA00004141"/>
    </source>
</evidence>
<evidence type="ECO:0000313" key="8">
    <source>
        <dbReference type="EMBL" id="KAJ6436940.1"/>
    </source>
</evidence>
<dbReference type="PANTHER" id="PTHR23501">
    <property type="entry name" value="MAJOR FACILITATOR SUPERFAMILY"/>
    <property type="match status" value="1"/>
</dbReference>
<feature type="transmembrane region" description="Helical" evidence="6">
    <location>
        <begin position="549"/>
        <end position="567"/>
    </location>
</feature>
<dbReference type="EMBL" id="JAQHRD010000015">
    <property type="protein sequence ID" value="KAJ6436940.1"/>
    <property type="molecule type" value="Genomic_DNA"/>
</dbReference>
<keyword evidence="5 6" id="KW-0472">Membrane</keyword>
<dbReference type="SUPFAM" id="SSF103473">
    <property type="entry name" value="MFS general substrate transporter"/>
    <property type="match status" value="1"/>
</dbReference>
<evidence type="ECO:0000313" key="9">
    <source>
        <dbReference type="Proteomes" id="UP001163105"/>
    </source>
</evidence>
<evidence type="ECO:0000256" key="2">
    <source>
        <dbReference type="ARBA" id="ARBA00007520"/>
    </source>
</evidence>
<reference evidence="8" key="1">
    <citation type="submission" date="2023-01" db="EMBL/GenBank/DDBJ databases">
        <title>The growth and conidiation of Purpureocillium lavendulum are regulated by nitrogen source and histone H3K14 acetylation.</title>
        <authorList>
            <person name="Tang P."/>
            <person name="Han J."/>
            <person name="Zhang C."/>
            <person name="Tang P."/>
            <person name="Qi F."/>
            <person name="Zhang K."/>
            <person name="Liang L."/>
        </authorList>
    </citation>
    <scope>NUCLEOTIDE SEQUENCE</scope>
    <source>
        <strain evidence="8">YMF1.00683</strain>
    </source>
</reference>
<feature type="transmembrane region" description="Helical" evidence="6">
    <location>
        <begin position="448"/>
        <end position="465"/>
    </location>
</feature>
<gene>
    <name evidence="8" type="ORF">O9K51_10476</name>
</gene>
<dbReference type="PANTHER" id="PTHR23501:SF193">
    <property type="entry name" value="MULTIDRUG TRANSPORTER, PUTATIVE (AFU_ORTHOLOGUE AFUA_8G00940)-RELATED"/>
    <property type="match status" value="1"/>
</dbReference>
<comment type="caution">
    <text evidence="8">The sequence shown here is derived from an EMBL/GenBank/DDBJ whole genome shotgun (WGS) entry which is preliminary data.</text>
</comment>